<dbReference type="SUPFAM" id="SSF48452">
    <property type="entry name" value="TPR-like"/>
    <property type="match status" value="1"/>
</dbReference>
<evidence type="ECO:0000256" key="5">
    <source>
        <dbReference type="ARBA" id="ARBA00022679"/>
    </source>
</evidence>
<comment type="pathway">
    <text evidence="1">Protein modification; protein glycosylation.</text>
</comment>
<evidence type="ECO:0000256" key="3">
    <source>
        <dbReference type="ARBA" id="ARBA00011970"/>
    </source>
</evidence>
<dbReference type="Gene3D" id="3.40.50.2000">
    <property type="entry name" value="Glycogen Phosphorylase B"/>
    <property type="match status" value="1"/>
</dbReference>
<dbReference type="STRING" id="267850.ADINL_1043"/>
<organism evidence="10 11">
    <name type="scientific">Nitrincola lacisaponensis</name>
    <dbReference type="NCBI Taxonomy" id="267850"/>
    <lineage>
        <taxon>Bacteria</taxon>
        <taxon>Pseudomonadati</taxon>
        <taxon>Pseudomonadota</taxon>
        <taxon>Gammaproteobacteria</taxon>
        <taxon>Oceanospirillales</taxon>
        <taxon>Oceanospirillaceae</taxon>
        <taxon>Nitrincola</taxon>
    </lineage>
</organism>
<keyword evidence="4" id="KW-0328">Glycosyltransferase</keyword>
<evidence type="ECO:0000256" key="7">
    <source>
        <dbReference type="ARBA" id="ARBA00022803"/>
    </source>
</evidence>
<keyword evidence="6" id="KW-0677">Repeat</keyword>
<dbReference type="SMART" id="SM00028">
    <property type="entry name" value="TPR"/>
    <property type="match status" value="4"/>
</dbReference>
<dbReference type="Proteomes" id="UP000027318">
    <property type="component" value="Unassembled WGS sequence"/>
</dbReference>
<name>A0A063Y6U9_9GAMM</name>
<evidence type="ECO:0000313" key="11">
    <source>
        <dbReference type="Proteomes" id="UP000027318"/>
    </source>
</evidence>
<evidence type="ECO:0000256" key="2">
    <source>
        <dbReference type="ARBA" id="ARBA00005386"/>
    </source>
</evidence>
<evidence type="ECO:0000313" key="10">
    <source>
        <dbReference type="EMBL" id="KDE40451.1"/>
    </source>
</evidence>
<dbReference type="RefSeq" id="WP_036544603.1">
    <property type="nucleotide sequence ID" value="NZ_JMSZ01000016.1"/>
</dbReference>
<keyword evidence="5" id="KW-0808">Transferase</keyword>
<dbReference type="PROSITE" id="PS50005">
    <property type="entry name" value="TPR"/>
    <property type="match status" value="1"/>
</dbReference>
<dbReference type="EMBL" id="JMSZ01000016">
    <property type="protein sequence ID" value="KDE40451.1"/>
    <property type="molecule type" value="Genomic_DNA"/>
</dbReference>
<evidence type="ECO:0000256" key="8">
    <source>
        <dbReference type="PROSITE-ProRule" id="PRU00339"/>
    </source>
</evidence>
<dbReference type="Pfam" id="PF13844">
    <property type="entry name" value="Glyco_transf_41"/>
    <property type="match status" value="2"/>
</dbReference>
<reference evidence="10 11" key="1">
    <citation type="journal article" date="2005" name="Int. J. Syst. Evol. Microbiol.">
        <title>Nitrincola lacisaponensis gen. nov., sp. nov., a novel alkaliphilic bacterium isolated from an alkaline, saline lake.</title>
        <authorList>
            <person name="Dimitriu P.A."/>
            <person name="Shukla S.K."/>
            <person name="Conradt J."/>
            <person name="Marquez M.C."/>
            <person name="Ventosa A."/>
            <person name="Maglia A."/>
            <person name="Peyton B.M."/>
            <person name="Pinkart H.C."/>
            <person name="Mormile M.R."/>
        </authorList>
    </citation>
    <scope>NUCLEOTIDE SEQUENCE [LARGE SCALE GENOMIC DNA]</scope>
    <source>
        <strain evidence="10 11">4CA</strain>
    </source>
</reference>
<protein>
    <recommendedName>
        <fullName evidence="3">protein O-GlcNAc transferase</fullName>
        <ecNumber evidence="3">2.4.1.255</ecNumber>
    </recommendedName>
</protein>
<feature type="repeat" description="TPR" evidence="8">
    <location>
        <begin position="63"/>
        <end position="96"/>
    </location>
</feature>
<dbReference type="AlphaFoldDB" id="A0A063Y6U9"/>
<keyword evidence="7 8" id="KW-0802">TPR repeat</keyword>
<dbReference type="EC" id="2.4.1.255" evidence="3"/>
<accession>A0A063Y6U9</accession>
<proteinExistence type="inferred from homology"/>
<evidence type="ECO:0000256" key="4">
    <source>
        <dbReference type="ARBA" id="ARBA00022676"/>
    </source>
</evidence>
<comment type="similarity">
    <text evidence="2">Belongs to the glycosyltransferase 41 family. O-GlcNAc transferase subfamily.</text>
</comment>
<dbReference type="GO" id="GO:0097363">
    <property type="term" value="F:protein O-acetylglucosaminyltransferase activity"/>
    <property type="evidence" value="ECO:0007669"/>
    <property type="project" value="UniProtKB-EC"/>
</dbReference>
<feature type="domain" description="O-GlcNAc transferase C-terminal" evidence="9">
    <location>
        <begin position="410"/>
        <end position="579"/>
    </location>
</feature>
<keyword evidence="11" id="KW-1185">Reference proteome</keyword>
<sequence>MPSPSSTENNQEHDKILEETIKVYNKIPKDISVPKIIDLYENSQFNDIPLEIIKISKKDNLKIETVICFGKYLLRSGKFKEALTIFELSLKIDPSNIAAWAFTIITLERMGAKKASDNKINDALKKTKRHPGIINLKTPYASNNAYANRCLTTESPERLKSLIEKKPTSNDLGEIAYYHYAIAFDALQKNDKNIAINNLLCAIEIIPTEFRFWALLSRTLIIADEALNAFKASVEACTLKVQKFTLDHLLLASNKISKLYLFDNLIDKIISKNKPDTGIINLKAKRLHLTRHYEEAFKLLSKSHEINDKNPETLLNLSLLSFDSKQFLAAHKSFNRLFSLHPEYMNDIQKRFYNLLCACFLNEWDYIDAELSITLSAIDKVSSLDTIVAAFFILSMTDDFKKHVEVAKLTSKSILRKKDFTLTERFNLYKNHKKIRVGYLSGDIGEHIVSHIFLPILSSLDREYFEPFVFSYRPDDGSDYYKNIKEQSNFHDISKINDRDAAILITNNEIDILIDLTLYTSASRSNIMSYRPAPIQMHHTGFPSTSGAPDVYDYMLVNKFYLSEETIPYYAESLIIQPHIIETAFNKCNLSDNLTRSDFNLPDNKFVLASFNEPHKITRHIFKIWCSLLHENKDTILWIYAADEQRRTKILDEAEANGIDRERIIFAEKLDFDKHKQRLHFADLLLDTFPYGNHSSAKMALESGTPIIAYRGISQAAQISALHLTCANLDSLIAHDDRSFITIASRYIQDENFRSACLQNLATVLNRSTDKTSHKPTAYYELALKMLYSRFKDNPSINAKQSFELPELA</sequence>
<dbReference type="PANTHER" id="PTHR44998:SF1">
    <property type="entry name" value="UDP-N-ACETYLGLUCOSAMINE--PEPTIDE N-ACETYLGLUCOSAMINYLTRANSFERASE 110 KDA SUBUNIT"/>
    <property type="match status" value="1"/>
</dbReference>
<feature type="domain" description="O-GlcNAc transferase C-terminal" evidence="9">
    <location>
        <begin position="595"/>
        <end position="757"/>
    </location>
</feature>
<dbReference type="Gene3D" id="1.25.40.10">
    <property type="entry name" value="Tetratricopeptide repeat domain"/>
    <property type="match status" value="2"/>
</dbReference>
<dbReference type="Gene3D" id="3.40.50.11380">
    <property type="match status" value="1"/>
</dbReference>
<dbReference type="PANTHER" id="PTHR44998">
    <property type="match status" value="1"/>
</dbReference>
<evidence type="ECO:0000256" key="1">
    <source>
        <dbReference type="ARBA" id="ARBA00004922"/>
    </source>
</evidence>
<gene>
    <name evidence="10" type="ORF">ADINL_1043</name>
</gene>
<dbReference type="InterPro" id="IPR011990">
    <property type="entry name" value="TPR-like_helical_dom_sf"/>
</dbReference>
<evidence type="ECO:0000259" key="9">
    <source>
        <dbReference type="Pfam" id="PF13844"/>
    </source>
</evidence>
<comment type="caution">
    <text evidence="10">The sequence shown here is derived from an EMBL/GenBank/DDBJ whole genome shotgun (WGS) entry which is preliminary data.</text>
</comment>
<dbReference type="InterPro" id="IPR029489">
    <property type="entry name" value="OGT/SEC/SPY_C"/>
</dbReference>
<dbReference type="InterPro" id="IPR019734">
    <property type="entry name" value="TPR_rpt"/>
</dbReference>
<dbReference type="OrthoDB" id="255821at2"/>
<evidence type="ECO:0000256" key="6">
    <source>
        <dbReference type="ARBA" id="ARBA00022737"/>
    </source>
</evidence>